<dbReference type="Proteomes" id="UP001485043">
    <property type="component" value="Unassembled WGS sequence"/>
</dbReference>
<protein>
    <submittedName>
        <fullName evidence="12">Uncharacterized protein</fullName>
    </submittedName>
</protein>
<dbReference type="SMART" id="SM00490">
    <property type="entry name" value="HELICc"/>
    <property type="match status" value="1"/>
</dbReference>
<dbReference type="EMBL" id="JALJOV010000773">
    <property type="protein sequence ID" value="KAK9861350.1"/>
    <property type="molecule type" value="Genomic_DNA"/>
</dbReference>
<organism evidence="12 13">
    <name type="scientific">Apatococcus fuscideae</name>
    <dbReference type="NCBI Taxonomy" id="2026836"/>
    <lineage>
        <taxon>Eukaryota</taxon>
        <taxon>Viridiplantae</taxon>
        <taxon>Chlorophyta</taxon>
        <taxon>core chlorophytes</taxon>
        <taxon>Trebouxiophyceae</taxon>
        <taxon>Chlorellales</taxon>
        <taxon>Chlorellaceae</taxon>
        <taxon>Apatococcus</taxon>
    </lineage>
</organism>
<evidence type="ECO:0000259" key="10">
    <source>
        <dbReference type="PROSITE" id="PS51192"/>
    </source>
</evidence>
<accession>A0AAW1SY15</accession>
<evidence type="ECO:0000259" key="11">
    <source>
        <dbReference type="PROSITE" id="PS51194"/>
    </source>
</evidence>
<dbReference type="GO" id="GO:0008270">
    <property type="term" value="F:zinc ion binding"/>
    <property type="evidence" value="ECO:0007669"/>
    <property type="project" value="UniProtKB-KW"/>
</dbReference>
<dbReference type="PANTHER" id="PTHR45865">
    <property type="entry name" value="E3 UBIQUITIN-PROTEIN LIGASE SHPRH FAMILY MEMBER"/>
    <property type="match status" value="1"/>
</dbReference>
<evidence type="ECO:0000313" key="12">
    <source>
        <dbReference type="EMBL" id="KAK9861350.1"/>
    </source>
</evidence>
<evidence type="ECO:0000256" key="4">
    <source>
        <dbReference type="ARBA" id="ARBA00022801"/>
    </source>
</evidence>
<dbReference type="InterPro" id="IPR000330">
    <property type="entry name" value="SNF2_N"/>
</dbReference>
<evidence type="ECO:0000256" key="2">
    <source>
        <dbReference type="ARBA" id="ARBA00022723"/>
    </source>
</evidence>
<keyword evidence="5" id="KW-0862">Zinc</keyword>
<dbReference type="InterPro" id="IPR001650">
    <property type="entry name" value="Helicase_C-like"/>
</dbReference>
<name>A0AAW1SY15_9CHLO</name>
<comment type="similarity">
    <text evidence="1">Belongs to the SNF2/RAD54 helicase family. RAD16 subfamily.</text>
</comment>
<feature type="domain" description="Helicase ATP-binding" evidence="10">
    <location>
        <begin position="77"/>
        <end position="335"/>
    </location>
</feature>
<feature type="region of interest" description="Disordered" evidence="8">
    <location>
        <begin position="988"/>
        <end position="1010"/>
    </location>
</feature>
<dbReference type="Pfam" id="PF00271">
    <property type="entry name" value="Helicase_C"/>
    <property type="match status" value="1"/>
</dbReference>
<reference evidence="12 13" key="1">
    <citation type="journal article" date="2024" name="Nat. Commun.">
        <title>Phylogenomics reveals the evolutionary origins of lichenization in chlorophyte algae.</title>
        <authorList>
            <person name="Puginier C."/>
            <person name="Libourel C."/>
            <person name="Otte J."/>
            <person name="Skaloud P."/>
            <person name="Haon M."/>
            <person name="Grisel S."/>
            <person name="Petersen M."/>
            <person name="Berrin J.G."/>
            <person name="Delaux P.M."/>
            <person name="Dal Grande F."/>
            <person name="Keller J."/>
        </authorList>
    </citation>
    <scope>NUCLEOTIDE SEQUENCE [LARGE SCALE GENOMIC DNA]</scope>
    <source>
        <strain evidence="12 13">SAG 2523</strain>
    </source>
</reference>
<dbReference type="GO" id="GO:0016787">
    <property type="term" value="F:hydrolase activity"/>
    <property type="evidence" value="ECO:0007669"/>
    <property type="project" value="UniProtKB-KW"/>
</dbReference>
<keyword evidence="2" id="KW-0479">Metal-binding</keyword>
<dbReference type="Gene3D" id="3.30.40.10">
    <property type="entry name" value="Zinc/RING finger domain, C3HC4 (zinc finger)"/>
    <property type="match status" value="1"/>
</dbReference>
<feature type="coiled-coil region" evidence="7">
    <location>
        <begin position="646"/>
        <end position="718"/>
    </location>
</feature>
<evidence type="ECO:0000259" key="9">
    <source>
        <dbReference type="PROSITE" id="PS50089"/>
    </source>
</evidence>
<dbReference type="Pfam" id="PF00176">
    <property type="entry name" value="SNF2-rel_dom"/>
    <property type="match status" value="1"/>
</dbReference>
<dbReference type="InterPro" id="IPR038718">
    <property type="entry name" value="SNF2-like_sf"/>
</dbReference>
<dbReference type="SMART" id="SM00184">
    <property type="entry name" value="RING"/>
    <property type="match status" value="1"/>
</dbReference>
<dbReference type="PROSITE" id="PS00518">
    <property type="entry name" value="ZF_RING_1"/>
    <property type="match status" value="1"/>
</dbReference>
<dbReference type="InterPro" id="IPR017907">
    <property type="entry name" value="Znf_RING_CS"/>
</dbReference>
<evidence type="ECO:0000256" key="6">
    <source>
        <dbReference type="PROSITE-ProRule" id="PRU00175"/>
    </source>
</evidence>
<keyword evidence="7" id="KW-0175">Coiled coil</keyword>
<dbReference type="PROSITE" id="PS51192">
    <property type="entry name" value="HELICASE_ATP_BIND_1"/>
    <property type="match status" value="1"/>
</dbReference>
<evidence type="ECO:0000256" key="1">
    <source>
        <dbReference type="ARBA" id="ARBA00008438"/>
    </source>
</evidence>
<proteinExistence type="inferred from homology"/>
<dbReference type="SUPFAM" id="SSF52540">
    <property type="entry name" value="P-loop containing nucleoside triphosphate hydrolases"/>
    <property type="match status" value="2"/>
</dbReference>
<dbReference type="SUPFAM" id="SSF57850">
    <property type="entry name" value="RING/U-box"/>
    <property type="match status" value="1"/>
</dbReference>
<comment type="caution">
    <text evidence="12">The sequence shown here is derived from an EMBL/GenBank/DDBJ whole genome shotgun (WGS) entry which is preliminary data.</text>
</comment>
<evidence type="ECO:0000256" key="8">
    <source>
        <dbReference type="SAM" id="MobiDB-lite"/>
    </source>
</evidence>
<feature type="region of interest" description="Disordered" evidence="8">
    <location>
        <begin position="111"/>
        <end position="147"/>
    </location>
</feature>
<keyword evidence="3 6" id="KW-0863">Zinc-finger</keyword>
<dbReference type="SMART" id="SM00487">
    <property type="entry name" value="DEXDc"/>
    <property type="match status" value="1"/>
</dbReference>
<evidence type="ECO:0000256" key="7">
    <source>
        <dbReference type="SAM" id="Coils"/>
    </source>
</evidence>
<dbReference type="PANTHER" id="PTHR45865:SF1">
    <property type="entry name" value="E3 UBIQUITIN-PROTEIN LIGASE SHPRH"/>
    <property type="match status" value="1"/>
</dbReference>
<dbReference type="Gene3D" id="3.40.50.10810">
    <property type="entry name" value="Tandem AAA-ATPase domain"/>
    <property type="match status" value="1"/>
</dbReference>
<evidence type="ECO:0000256" key="5">
    <source>
        <dbReference type="ARBA" id="ARBA00022833"/>
    </source>
</evidence>
<keyword evidence="13" id="KW-1185">Reference proteome</keyword>
<dbReference type="CDD" id="cd16449">
    <property type="entry name" value="RING-HC"/>
    <property type="match status" value="1"/>
</dbReference>
<dbReference type="InterPro" id="IPR027417">
    <property type="entry name" value="P-loop_NTPase"/>
</dbReference>
<dbReference type="InterPro" id="IPR001841">
    <property type="entry name" value="Znf_RING"/>
</dbReference>
<evidence type="ECO:0000313" key="13">
    <source>
        <dbReference type="Proteomes" id="UP001485043"/>
    </source>
</evidence>
<dbReference type="InterPro" id="IPR014001">
    <property type="entry name" value="Helicase_ATP-bd"/>
</dbReference>
<feature type="coiled-coil region" evidence="7">
    <location>
        <begin position="848"/>
        <end position="876"/>
    </location>
</feature>
<dbReference type="PROSITE" id="PS51194">
    <property type="entry name" value="HELICASE_CTER"/>
    <property type="match status" value="1"/>
</dbReference>
<dbReference type="PROSITE" id="PS50089">
    <property type="entry name" value="ZF_RING_2"/>
    <property type="match status" value="1"/>
</dbReference>
<feature type="domain" description="Helicase C-terminal" evidence="11">
    <location>
        <begin position="1117"/>
        <end position="1270"/>
    </location>
</feature>
<dbReference type="GO" id="GO:0005524">
    <property type="term" value="F:ATP binding"/>
    <property type="evidence" value="ECO:0007669"/>
    <property type="project" value="InterPro"/>
</dbReference>
<gene>
    <name evidence="12" type="ORF">WJX84_000201</name>
</gene>
<dbReference type="InterPro" id="IPR013083">
    <property type="entry name" value="Znf_RING/FYVE/PHD"/>
</dbReference>
<dbReference type="InterPro" id="IPR049730">
    <property type="entry name" value="SNF2/RAD54-like_C"/>
</dbReference>
<feature type="domain" description="RING-type" evidence="9">
    <location>
        <begin position="1033"/>
        <end position="1073"/>
    </location>
</feature>
<dbReference type="InterPro" id="IPR052583">
    <property type="entry name" value="ATP-helicase/E3_Ub-Ligase"/>
</dbReference>
<dbReference type="Gene3D" id="3.40.50.300">
    <property type="entry name" value="P-loop containing nucleotide triphosphate hydrolases"/>
    <property type="match status" value="1"/>
</dbReference>
<keyword evidence="4" id="KW-0378">Hydrolase</keyword>
<evidence type="ECO:0000256" key="3">
    <source>
        <dbReference type="ARBA" id="ARBA00022771"/>
    </source>
</evidence>
<sequence>MSSNQESLDLYKFIYSLVLPDEWVTEQPDPAGLQPTLHAFQRRGPRQLHPFWRAHTQEDGSVIYLNPFTGERSLKTPLAPRLPSGGILADEVGLGKTVDVIALTLLHAPPPAAGRPSEPAGAANNGQSIGDASGGAPPAPAGAHRGDTLIVCPGGILQQWQTEIERHAPGLKIEVYGGLRWHRRLAVDMAAKEKKSKQNKQVRDLWEEQRMAGRSTEVDDEDVKESERLILALSKANVVLTTYQVLRTEIHYGGSTERIASLRHAKRYLPPASPLLSLRWWRVVMDEAQDVGEGHSAVGQFAARLDARHRWAVTGTPIGSHGLADIAGLLQTIAHPLAQHLPSIGTDHGQQTVASLLQPVMWRNTKLSVQSEGAGFQPKHHHLICLQFDSPEWTFYEDAVSDVRTLVEQLQTAEEMLEGFATTSPPHDPAQAKEREQLQKKLRSQVADFNTRGNALLWQLRLGCLHPQLTRRWRERSHELQLTAGAVSMAEVMQRMADKAALELQATERKLCEKLNALAAALLTLSSPAGSSRKRKAADEAQPASGKKRGKQKSAEEAAESQQALLRQALEALEKAMHVGEKGIDALSKDYESLPNIQLPPASLRAWRLTQVDTRRQLADVYGRLDRPQEAQKMLTHLEESVADVREAADTKLAAAKQARNKIEERLGKARAQNLTAWSSATSQGWPPDLEGDAASWQQELDARVADAKALEEEHRKEVRMMDGSLQLQLMGEEVTAALNEEEQGLLSARNGLEGLAGLVLQHDTIACLRSFLTAFHGLSRAGQLTSNPGIDVSTGDQKAAEAQAESGRIVEPAIAWFWRALCHTESLESIAAGVARLSVNAYTYELVERLAARMLRLQEKHREKLRQQAAQYRQAAGGRLTSQGSRNGSLAALTSIRARVEIVRCLKELHKSELRIEMCADDVRSVTEDMMTLRDVDDVGTSALTRLKTAVPELLRKCQGLRGRQRFLQNQVDGGQGLGAQCVEQAAATEQDAPEGGAARPVDSLEDPEQPVSISLVETSGEPAHEAEEHICRICQQPPESDILVFPCGHDFCPGCARRLFDEFKGVCPVCRGARVKQSQVFRVAVQGRNGIARPSRVRADPDLAKVKLVGTWPTKFDALLRRVLHMRTTHPDEKHLIFSYYDDALRLIKGALHANSISHVEFMGGVKAASKSMERLATEDIAVILVAYHAGGKGLTIVQANHVHLLEPSADPAVLIQAVGRVDRLGQTRPVHIHRYIMSGTIEEAIMDMQEKQAPLIEDLAPASRRQSGIRPPQREELAQTDMRRLLNIAAQQVMNASSYAME</sequence>
<feature type="region of interest" description="Disordered" evidence="8">
    <location>
        <begin position="529"/>
        <end position="562"/>
    </location>
</feature>
<dbReference type="Pfam" id="PF13920">
    <property type="entry name" value="zf-C3HC4_3"/>
    <property type="match status" value="1"/>
</dbReference>
<dbReference type="CDD" id="cd18793">
    <property type="entry name" value="SF2_C_SNF"/>
    <property type="match status" value="1"/>
</dbReference>